<protein>
    <submittedName>
        <fullName evidence="2">FAST kinase domain-containing protein 1, mitochondrial-like</fullName>
    </submittedName>
</protein>
<sequence>MIRTVLHHRKTLIQKCLCQYRLKIHMSKMCSSFSNHVSQPYIDIENTFHLESHKFRNTLYPDTLCDEILTQLKSCNSVQQVFDIFAANKNSFTSKHLCQAILVLRDIQKVFNKFYLDDFTKNITEQKYETGIGESHHSVFHVFQRELTSHEQFKELLSRINEECDNFDIDEAVCTMLYLQYLGVHLKHKTIQRLISHADKTFRSSPEKQFSYQTLSRYFSSFKFEDSLYSVLILSKALPTVVTHLEKCNDVYSLGQISVCLEIVKDLMNTDLKQLFQNKLVEILSTLNIQTIEETRSLMKILVFLNLNFWSEENVEIIQRLLLLLADYIHMLDIKEIMYIQRVFSNQLEPYIFLDRVQKRAERVKMYTVIPESCVPRAQKRQYRPLITSGEPL</sequence>
<dbReference type="Proteomes" id="UP000079169">
    <property type="component" value="Unplaced"/>
</dbReference>
<organism evidence="1 2">
    <name type="scientific">Diaphorina citri</name>
    <name type="common">Asian citrus psyllid</name>
    <dbReference type="NCBI Taxonomy" id="121845"/>
    <lineage>
        <taxon>Eukaryota</taxon>
        <taxon>Metazoa</taxon>
        <taxon>Ecdysozoa</taxon>
        <taxon>Arthropoda</taxon>
        <taxon>Hexapoda</taxon>
        <taxon>Insecta</taxon>
        <taxon>Pterygota</taxon>
        <taxon>Neoptera</taxon>
        <taxon>Paraneoptera</taxon>
        <taxon>Hemiptera</taxon>
        <taxon>Sternorrhyncha</taxon>
        <taxon>Psylloidea</taxon>
        <taxon>Psyllidae</taxon>
        <taxon>Diaphorininae</taxon>
        <taxon>Diaphorina</taxon>
    </lineage>
</organism>
<dbReference type="GeneID" id="113470511"/>
<dbReference type="AlphaFoldDB" id="A0A3Q0J8L4"/>
<evidence type="ECO:0000313" key="2">
    <source>
        <dbReference type="RefSeq" id="XP_026684804.1"/>
    </source>
</evidence>
<evidence type="ECO:0000313" key="1">
    <source>
        <dbReference type="Proteomes" id="UP000079169"/>
    </source>
</evidence>
<dbReference type="PaxDb" id="121845-A0A3Q0J8L4"/>
<accession>A0A3Q0J8L4</accession>
<dbReference type="RefSeq" id="XP_026684804.1">
    <property type="nucleotide sequence ID" value="XM_026829003.1"/>
</dbReference>
<dbReference type="KEGG" id="dci:113470511"/>
<proteinExistence type="predicted"/>
<gene>
    <name evidence="2" type="primary">LOC113470511</name>
</gene>
<name>A0A3Q0J8L4_DIACI</name>
<reference evidence="2" key="1">
    <citation type="submission" date="2025-08" db="UniProtKB">
        <authorList>
            <consortium name="RefSeq"/>
        </authorList>
    </citation>
    <scope>IDENTIFICATION</scope>
</reference>
<keyword evidence="1" id="KW-1185">Reference proteome</keyword>
<dbReference type="STRING" id="121845.A0A3Q0J8L4"/>